<keyword evidence="11" id="KW-1185">Reference proteome</keyword>
<evidence type="ECO:0000256" key="1">
    <source>
        <dbReference type="ARBA" id="ARBA00005077"/>
    </source>
</evidence>
<dbReference type="Gene3D" id="3.50.30.20">
    <property type="entry name" value="Carbamoyl-phosphate synthase small subunit, N-terminal domain"/>
    <property type="match status" value="1"/>
</dbReference>
<keyword evidence="6 8" id="KW-0315">Glutamine amidotransferase</keyword>
<dbReference type="EMBL" id="JBHPBY010000275">
    <property type="protein sequence ID" value="MFC1852165.1"/>
    <property type="molecule type" value="Genomic_DNA"/>
</dbReference>
<proteinExistence type="inferred from homology"/>
<feature type="binding site" evidence="8">
    <location>
        <position position="228"/>
    </location>
    <ligand>
        <name>L-glutamine</name>
        <dbReference type="ChEBI" id="CHEBI:58359"/>
    </ligand>
</feature>
<dbReference type="InterPro" id="IPR006274">
    <property type="entry name" value="CarbamoylP_synth_ssu"/>
</dbReference>
<feature type="binding site" evidence="8">
    <location>
        <position position="299"/>
    </location>
    <ligand>
        <name>L-glutamine</name>
        <dbReference type="ChEBI" id="CHEBI:58359"/>
    </ligand>
</feature>
<dbReference type="HAMAP" id="MF_01209">
    <property type="entry name" value="CPSase_S_chain"/>
    <property type="match status" value="1"/>
</dbReference>
<feature type="active site" evidence="8">
    <location>
        <position position="340"/>
    </location>
</feature>
<comment type="function">
    <text evidence="8">Small subunit of the glutamine-dependent carbamoyl phosphate synthetase (CPSase). CPSase catalyzes the formation of carbamoyl phosphate from the ammonia moiety of glutamine, carbonate, and phosphate donated by ATP, constituting the first step of 2 biosynthetic pathways, one leading to arginine and/or urea and the other to pyrimidine nucleotides. The small subunit (glutamine amidotransferase) binds and cleaves glutamine to supply the large subunit with the substrate ammonia.</text>
</comment>
<dbReference type="PROSITE" id="PS51273">
    <property type="entry name" value="GATASE_TYPE_1"/>
    <property type="match status" value="1"/>
</dbReference>
<dbReference type="InterPro" id="IPR035686">
    <property type="entry name" value="CPSase_GATase1"/>
</dbReference>
<dbReference type="SUPFAM" id="SSF52021">
    <property type="entry name" value="Carbamoyl phosphate synthetase, small subunit N-terminal domain"/>
    <property type="match status" value="1"/>
</dbReference>
<evidence type="ECO:0000313" key="10">
    <source>
        <dbReference type="EMBL" id="MFC1852165.1"/>
    </source>
</evidence>
<keyword evidence="4 8" id="KW-0547">Nucleotide-binding</keyword>
<dbReference type="PRINTS" id="PR00097">
    <property type="entry name" value="ANTSNTHASEII"/>
</dbReference>
<feature type="binding site" evidence="8">
    <location>
        <position position="258"/>
    </location>
    <ligand>
        <name>L-glutamine</name>
        <dbReference type="ChEBI" id="CHEBI:58359"/>
    </ligand>
</feature>
<keyword evidence="3 8" id="KW-0436">Ligase</keyword>
<dbReference type="PRINTS" id="PR00096">
    <property type="entry name" value="GATASE"/>
</dbReference>
<evidence type="ECO:0000259" key="9">
    <source>
        <dbReference type="SMART" id="SM01097"/>
    </source>
</evidence>
<feature type="binding site" evidence="8">
    <location>
        <position position="298"/>
    </location>
    <ligand>
        <name>L-glutamine</name>
        <dbReference type="ChEBI" id="CHEBI:58359"/>
    </ligand>
</feature>
<comment type="pathway">
    <text evidence="8">Pyrimidine metabolism; UMP biosynthesis via de novo pathway; (S)-dihydroorotate from bicarbonate: step 1/3.</text>
</comment>
<evidence type="ECO:0000256" key="7">
    <source>
        <dbReference type="ARBA" id="ARBA00048816"/>
    </source>
</evidence>
<reference evidence="10 11" key="1">
    <citation type="submission" date="2024-09" db="EMBL/GenBank/DDBJ databases">
        <title>Laminarin stimulates single cell rates of sulfate reduction while oxygen inhibits transcriptomic activity in coastal marine sediment.</title>
        <authorList>
            <person name="Lindsay M."/>
            <person name="Orcutt B."/>
            <person name="Emerson D."/>
            <person name="Stepanauskas R."/>
            <person name="D'Angelo T."/>
        </authorList>
    </citation>
    <scope>NUCLEOTIDE SEQUENCE [LARGE SCALE GENOMIC DNA]</scope>
    <source>
        <strain evidence="10">SAG AM-311-K15</strain>
    </source>
</reference>
<dbReference type="PANTHER" id="PTHR43418">
    <property type="entry name" value="MULTIFUNCTIONAL TRYPTOPHAN BIOSYNTHESIS PROTEIN-RELATED"/>
    <property type="match status" value="1"/>
</dbReference>
<dbReference type="Gene3D" id="3.40.50.880">
    <property type="match status" value="1"/>
</dbReference>
<name>A0ABV6Z140_UNCC1</name>
<dbReference type="Proteomes" id="UP001594351">
    <property type="component" value="Unassembled WGS sequence"/>
</dbReference>
<feature type="binding site" evidence="8">
    <location>
        <position position="255"/>
    </location>
    <ligand>
        <name>L-glutamine</name>
        <dbReference type="ChEBI" id="CHEBI:58359"/>
    </ligand>
</feature>
<dbReference type="InterPro" id="IPR029062">
    <property type="entry name" value="Class_I_gatase-like"/>
</dbReference>
<protein>
    <recommendedName>
        <fullName evidence="8">Carbamoyl phosphate synthase small chain</fullName>
        <ecNumber evidence="8">6.3.5.5</ecNumber>
    </recommendedName>
    <alternativeName>
        <fullName evidence="8">Carbamoyl phosphate synthetase glutamine chain</fullName>
    </alternativeName>
</protein>
<keyword evidence="8" id="KW-0055">Arginine biosynthesis</keyword>
<keyword evidence="5 8" id="KW-0067">ATP-binding</keyword>
<feature type="active site" evidence="8">
    <location>
        <position position="338"/>
    </location>
</feature>
<dbReference type="PRINTS" id="PR00099">
    <property type="entry name" value="CPSGATASE"/>
</dbReference>
<feature type="active site" description="Nucleophile" evidence="8">
    <location>
        <position position="254"/>
    </location>
</feature>
<dbReference type="SUPFAM" id="SSF52317">
    <property type="entry name" value="Class I glutamine amidotransferase-like"/>
    <property type="match status" value="1"/>
</dbReference>
<evidence type="ECO:0000313" key="11">
    <source>
        <dbReference type="Proteomes" id="UP001594351"/>
    </source>
</evidence>
<evidence type="ECO:0000256" key="6">
    <source>
        <dbReference type="ARBA" id="ARBA00022962"/>
    </source>
</evidence>
<dbReference type="Pfam" id="PF00988">
    <property type="entry name" value="CPSase_sm_chain"/>
    <property type="match status" value="1"/>
</dbReference>
<dbReference type="InterPro" id="IPR050472">
    <property type="entry name" value="Anth_synth/Amidotransfase"/>
</dbReference>
<dbReference type="Pfam" id="PF00117">
    <property type="entry name" value="GATase"/>
    <property type="match status" value="1"/>
</dbReference>
<dbReference type="GO" id="GO:0004088">
    <property type="term" value="F:carbamoyl-phosphate synthase (glutamine-hydrolyzing) activity"/>
    <property type="evidence" value="ECO:0007669"/>
    <property type="project" value="UniProtKB-EC"/>
</dbReference>
<dbReference type="PANTHER" id="PTHR43418:SF7">
    <property type="entry name" value="CARBAMOYL-PHOSPHATE SYNTHASE SMALL CHAIN"/>
    <property type="match status" value="1"/>
</dbReference>
<dbReference type="SMART" id="SM01097">
    <property type="entry name" value="CPSase_sm_chain"/>
    <property type="match status" value="1"/>
</dbReference>
<feature type="binding site" evidence="8">
    <location>
        <position position="226"/>
    </location>
    <ligand>
        <name>L-glutamine</name>
        <dbReference type="ChEBI" id="CHEBI:58359"/>
    </ligand>
</feature>
<dbReference type="InterPro" id="IPR017926">
    <property type="entry name" value="GATASE"/>
</dbReference>
<accession>A0ABV6Z140</accession>
<comment type="catalytic activity">
    <reaction evidence="8">
        <text>L-glutamine + H2O = L-glutamate + NH4(+)</text>
        <dbReference type="Rhea" id="RHEA:15889"/>
        <dbReference type="ChEBI" id="CHEBI:15377"/>
        <dbReference type="ChEBI" id="CHEBI:28938"/>
        <dbReference type="ChEBI" id="CHEBI:29985"/>
        <dbReference type="ChEBI" id="CHEBI:58359"/>
    </reaction>
</comment>
<dbReference type="CDD" id="cd01744">
    <property type="entry name" value="GATase1_CPSase"/>
    <property type="match status" value="1"/>
</dbReference>
<keyword evidence="8" id="KW-0665">Pyrimidine biosynthesis</keyword>
<evidence type="ECO:0000256" key="3">
    <source>
        <dbReference type="ARBA" id="ARBA00022598"/>
    </source>
</evidence>
<sequence>MDSFLKAKLILEDGSVYEGFSFGYPQSVAGEVVFSTGMVGYPESLSDPSYCGQILALTYPLIGNYGVPKNMMRGNISQNFESKRVQISGLVVTNYSEEFYHWNAKQSLGMWLYQHNVPALTGIDTRTLTKNLREKGTMLGKIIVADSDINFFDPNQGNLVAEVSCKKPYLIKARNGARKYRVVLIDCGCKHNILRNLLKREVEVLQVPWNHDISAEQLDGLLISNGPGDPMQCQETITQVRKCIEEGIPIFGICLGHQILALAAGARTFKLKYGHRSQNQPVLQPGTDRCFVTSQNHGFAVDMDSVPKGWRTHYINLNDRTSEGLIHESGRFMSVQFHPEASPGPEDTAFLFDKFIAEMKK</sequence>
<dbReference type="InterPro" id="IPR002474">
    <property type="entry name" value="CarbamoylP_synth_ssu_N"/>
</dbReference>
<keyword evidence="8" id="KW-0028">Amino-acid biosynthesis</keyword>
<evidence type="ECO:0000256" key="5">
    <source>
        <dbReference type="ARBA" id="ARBA00022840"/>
    </source>
</evidence>
<comment type="pathway">
    <text evidence="1 8">Amino-acid biosynthesis; L-arginine biosynthesis; carbamoyl phosphate from bicarbonate: step 1/1.</text>
</comment>
<gene>
    <name evidence="8 10" type="primary">carA</name>
    <name evidence="10" type="ORF">ACFL27_18375</name>
</gene>
<evidence type="ECO:0000256" key="8">
    <source>
        <dbReference type="HAMAP-Rule" id="MF_01209"/>
    </source>
</evidence>
<dbReference type="InterPro" id="IPR036480">
    <property type="entry name" value="CarbP_synth_ssu_N_sf"/>
</dbReference>
<organism evidence="10 11">
    <name type="scientific">candidate division CSSED10-310 bacterium</name>
    <dbReference type="NCBI Taxonomy" id="2855610"/>
    <lineage>
        <taxon>Bacteria</taxon>
        <taxon>Bacteria division CSSED10-310</taxon>
    </lineage>
</organism>
<feature type="binding site" evidence="8">
    <location>
        <position position="296"/>
    </location>
    <ligand>
        <name>L-glutamine</name>
        <dbReference type="ChEBI" id="CHEBI:58359"/>
    </ligand>
</feature>
<comment type="catalytic activity">
    <reaction evidence="7 8">
        <text>hydrogencarbonate + L-glutamine + 2 ATP + H2O = carbamoyl phosphate + L-glutamate + 2 ADP + phosphate + 2 H(+)</text>
        <dbReference type="Rhea" id="RHEA:18633"/>
        <dbReference type="ChEBI" id="CHEBI:15377"/>
        <dbReference type="ChEBI" id="CHEBI:15378"/>
        <dbReference type="ChEBI" id="CHEBI:17544"/>
        <dbReference type="ChEBI" id="CHEBI:29985"/>
        <dbReference type="ChEBI" id="CHEBI:30616"/>
        <dbReference type="ChEBI" id="CHEBI:43474"/>
        <dbReference type="ChEBI" id="CHEBI:58228"/>
        <dbReference type="ChEBI" id="CHEBI:58359"/>
        <dbReference type="ChEBI" id="CHEBI:456216"/>
        <dbReference type="EC" id="6.3.5.5"/>
    </reaction>
</comment>
<dbReference type="EC" id="6.3.5.5" evidence="8"/>
<dbReference type="NCBIfam" id="NF009475">
    <property type="entry name" value="PRK12838.1"/>
    <property type="match status" value="1"/>
</dbReference>
<comment type="subunit">
    <text evidence="8">Composed of two chains; the small (or glutamine) chain promotes the hydrolysis of glutamine to ammonia, which is used by the large (or ammonia) chain to synthesize carbamoyl phosphate. Tetramer of heterodimers (alpha,beta)4.</text>
</comment>
<feature type="binding site" evidence="8">
    <location>
        <position position="49"/>
    </location>
    <ligand>
        <name>L-glutamine</name>
        <dbReference type="ChEBI" id="CHEBI:58359"/>
    </ligand>
</feature>
<evidence type="ECO:0000256" key="2">
    <source>
        <dbReference type="ARBA" id="ARBA00007800"/>
    </source>
</evidence>
<feature type="region of interest" description="CPSase" evidence="8">
    <location>
        <begin position="1"/>
        <end position="180"/>
    </location>
</feature>
<feature type="domain" description="Carbamoyl-phosphate synthase small subunit N-terminal" evidence="9">
    <location>
        <begin position="5"/>
        <end position="143"/>
    </location>
</feature>
<dbReference type="NCBIfam" id="TIGR01368">
    <property type="entry name" value="CPSaseIIsmall"/>
    <property type="match status" value="1"/>
</dbReference>
<comment type="similarity">
    <text evidence="2 8">Belongs to the CarA family.</text>
</comment>
<comment type="caution">
    <text evidence="10">The sequence shown here is derived from an EMBL/GenBank/DDBJ whole genome shotgun (WGS) entry which is preliminary data.</text>
</comment>
<evidence type="ECO:0000256" key="4">
    <source>
        <dbReference type="ARBA" id="ARBA00022741"/>
    </source>
</evidence>